<comment type="caution">
    <text evidence="5">The sequence shown here is derived from an EMBL/GenBank/DDBJ whole genome shotgun (WGS) entry which is preliminary data.</text>
</comment>
<comment type="similarity">
    <text evidence="1">Belongs to the aldehyde dehydrogenase family.</text>
</comment>
<dbReference type="InterPro" id="IPR044148">
    <property type="entry name" value="ALDH_GabD1-like"/>
</dbReference>
<dbReference type="EMBL" id="JAELYA010000001">
    <property type="protein sequence ID" value="MBO3273882.1"/>
    <property type="molecule type" value="Genomic_DNA"/>
</dbReference>
<dbReference type="InterPro" id="IPR016160">
    <property type="entry name" value="Ald_DH_CS_CYS"/>
</dbReference>
<keyword evidence="2" id="KW-0521">NADP</keyword>
<organism evidence="5 6">
    <name type="scientific">Pseudomonas schmalbachii</name>
    <dbReference type="NCBI Taxonomy" id="2816993"/>
    <lineage>
        <taxon>Bacteria</taxon>
        <taxon>Pseudomonadati</taxon>
        <taxon>Pseudomonadota</taxon>
        <taxon>Gammaproteobacteria</taxon>
        <taxon>Pseudomonadales</taxon>
        <taxon>Pseudomonadaceae</taxon>
        <taxon>Pseudomonas</taxon>
    </lineage>
</organism>
<protein>
    <submittedName>
        <fullName evidence="5">NAD-dependent succinate-semialdehyde dehydrogenase</fullName>
    </submittedName>
</protein>
<feature type="domain" description="Aldehyde dehydrogenase" evidence="4">
    <location>
        <begin position="13"/>
        <end position="458"/>
    </location>
</feature>
<evidence type="ECO:0000256" key="3">
    <source>
        <dbReference type="ARBA" id="ARBA00023002"/>
    </source>
</evidence>
<dbReference type="SUPFAM" id="SSF53720">
    <property type="entry name" value="ALDH-like"/>
    <property type="match status" value="1"/>
</dbReference>
<dbReference type="InterPro" id="IPR016162">
    <property type="entry name" value="Ald_DH_N"/>
</dbReference>
<evidence type="ECO:0000256" key="2">
    <source>
        <dbReference type="ARBA" id="ARBA00022857"/>
    </source>
</evidence>
<evidence type="ECO:0000313" key="5">
    <source>
        <dbReference type="EMBL" id="MBO3273882.1"/>
    </source>
</evidence>
<dbReference type="PROSITE" id="PS00070">
    <property type="entry name" value="ALDEHYDE_DEHYDR_CYS"/>
    <property type="match status" value="1"/>
</dbReference>
<evidence type="ECO:0000256" key="1">
    <source>
        <dbReference type="ARBA" id="ARBA00009986"/>
    </source>
</evidence>
<dbReference type="InterPro" id="IPR047110">
    <property type="entry name" value="GABD/Sad-like"/>
</dbReference>
<accession>A0ABS3TJP2</accession>
<dbReference type="InterPro" id="IPR016161">
    <property type="entry name" value="Ald_DH/histidinol_DH"/>
</dbReference>
<sequence length="463" mass="49543">MNQIAAIPAAISRSPATGEELARYPFQNADDLESVLQSADSAFRQWRDTPVEQRVEVLRRMAAVLRANVEPMARMEAREMGMPVSQARGEINKCAGLCEWYAEHGPAMLQDEPTSIEGGKAYVSWLPLGPVLAVMPWNFPTWQVMRGAVAIILGGNTYVLKHAPNVMGCAYQLQKAWLEAGLPEGVFEVLNVEPPLVSRAIADSRIASIAVTGSVGAGAAIASQAGAALKKCVLELGGSDPFIVLADADIDAAVKAAVASRFNNCGQVCIAAKRIILEASIADAFTERFVEAVKALKIGDPLDDATFVGPMARADLREELDQQVQKTIAEGATLLLGGHKLEGDGNYYAPTVLAGIQPGMTSFRQEIFGPVASLIVARDAEHAIEMANDSEFGLSGALWSADVANAKRLARRIVSGAVFINGFSASDPRVPIGGVKKSGFGRELSHFGLREFLNPQTVWCDRR</sequence>
<keyword evidence="3" id="KW-0560">Oxidoreductase</keyword>
<dbReference type="InterPro" id="IPR015590">
    <property type="entry name" value="Aldehyde_DH_dom"/>
</dbReference>
<dbReference type="PANTHER" id="PTHR43217">
    <property type="entry name" value="SUCCINATE SEMIALDEHYDE DEHYDROGENASE [NAD(P)+] SAD"/>
    <property type="match status" value="1"/>
</dbReference>
<dbReference type="RefSeq" id="WP_208311705.1">
    <property type="nucleotide sequence ID" value="NZ_JAELYA010000001.1"/>
</dbReference>
<dbReference type="PANTHER" id="PTHR43217:SF1">
    <property type="entry name" value="SUCCINATE SEMIALDEHYDE DEHYDROGENASE [NAD(P)+] SAD"/>
    <property type="match status" value="1"/>
</dbReference>
<gene>
    <name evidence="5" type="ORF">JFY56_01425</name>
</gene>
<dbReference type="CDD" id="cd07100">
    <property type="entry name" value="ALDH_SSADH1_GabD1"/>
    <property type="match status" value="1"/>
</dbReference>
<name>A0ABS3TJP2_9PSED</name>
<keyword evidence="6" id="KW-1185">Reference proteome</keyword>
<evidence type="ECO:0000259" key="4">
    <source>
        <dbReference type="Pfam" id="PF00171"/>
    </source>
</evidence>
<dbReference type="InterPro" id="IPR016163">
    <property type="entry name" value="Ald_DH_C"/>
</dbReference>
<dbReference type="Pfam" id="PF00171">
    <property type="entry name" value="Aldedh"/>
    <property type="match status" value="1"/>
</dbReference>
<proteinExistence type="inferred from homology"/>
<reference evidence="5 6" key="1">
    <citation type="submission" date="2020-12" db="EMBL/GenBank/DDBJ databases">
        <title>Pseudomonas schmalbachii sp. nov. isolated from millipede gut.</title>
        <authorList>
            <person name="Shelomi M."/>
        </authorList>
    </citation>
    <scope>NUCLEOTIDE SEQUENCE [LARGE SCALE GENOMIC DNA]</scope>
    <source>
        <strain evidence="5 6">Milli4</strain>
    </source>
</reference>
<dbReference type="Gene3D" id="3.40.309.10">
    <property type="entry name" value="Aldehyde Dehydrogenase, Chain A, domain 2"/>
    <property type="match status" value="1"/>
</dbReference>
<dbReference type="Proteomes" id="UP000669060">
    <property type="component" value="Unassembled WGS sequence"/>
</dbReference>
<evidence type="ECO:0000313" key="6">
    <source>
        <dbReference type="Proteomes" id="UP000669060"/>
    </source>
</evidence>
<dbReference type="Gene3D" id="3.40.605.10">
    <property type="entry name" value="Aldehyde Dehydrogenase, Chain A, domain 1"/>
    <property type="match status" value="1"/>
</dbReference>